<proteinExistence type="predicted"/>
<dbReference type="Proteomes" id="UP001157502">
    <property type="component" value="Chromosome 16"/>
</dbReference>
<reference evidence="1" key="1">
    <citation type="submission" date="2021-05" db="EMBL/GenBank/DDBJ databases">
        <authorList>
            <person name="Pan Q."/>
            <person name="Jouanno E."/>
            <person name="Zahm M."/>
            <person name="Klopp C."/>
            <person name="Cabau C."/>
            <person name="Louis A."/>
            <person name="Berthelot C."/>
            <person name="Parey E."/>
            <person name="Roest Crollius H."/>
            <person name="Montfort J."/>
            <person name="Robinson-Rechavi M."/>
            <person name="Bouchez O."/>
            <person name="Lampietro C."/>
            <person name="Lopez Roques C."/>
            <person name="Donnadieu C."/>
            <person name="Postlethwait J."/>
            <person name="Bobe J."/>
            <person name="Dillon D."/>
            <person name="Chandos A."/>
            <person name="von Hippel F."/>
            <person name="Guiguen Y."/>
        </authorList>
    </citation>
    <scope>NUCLEOTIDE SEQUENCE</scope>
    <source>
        <strain evidence="1">YG-Jan2019</strain>
    </source>
</reference>
<evidence type="ECO:0000313" key="2">
    <source>
        <dbReference type="Proteomes" id="UP001157502"/>
    </source>
</evidence>
<sequence>MTPQRKTPGAGVTSCQQRFLKNIPRGELDSSLASTRYKRPGKRQIPHVPTELRPHFQLSPSAPPRRQTLNSEQTDAPSLIRNTQLRCLASH</sequence>
<dbReference type="EMBL" id="CM055743">
    <property type="protein sequence ID" value="KAJ8000166.1"/>
    <property type="molecule type" value="Genomic_DNA"/>
</dbReference>
<accession>A0ACC2G955</accession>
<name>A0ACC2G955_DALPE</name>
<comment type="caution">
    <text evidence="1">The sequence shown here is derived from an EMBL/GenBank/DDBJ whole genome shotgun (WGS) entry which is preliminary data.</text>
</comment>
<protein>
    <submittedName>
        <fullName evidence="1">Uncharacterized protein</fullName>
    </submittedName>
</protein>
<keyword evidence="2" id="KW-1185">Reference proteome</keyword>
<organism evidence="1 2">
    <name type="scientific">Dallia pectoralis</name>
    <name type="common">Alaska blackfish</name>
    <dbReference type="NCBI Taxonomy" id="75939"/>
    <lineage>
        <taxon>Eukaryota</taxon>
        <taxon>Metazoa</taxon>
        <taxon>Chordata</taxon>
        <taxon>Craniata</taxon>
        <taxon>Vertebrata</taxon>
        <taxon>Euteleostomi</taxon>
        <taxon>Actinopterygii</taxon>
        <taxon>Neopterygii</taxon>
        <taxon>Teleostei</taxon>
        <taxon>Protacanthopterygii</taxon>
        <taxon>Esociformes</taxon>
        <taxon>Umbridae</taxon>
        <taxon>Dallia</taxon>
    </lineage>
</organism>
<evidence type="ECO:0000313" key="1">
    <source>
        <dbReference type="EMBL" id="KAJ8000166.1"/>
    </source>
</evidence>
<gene>
    <name evidence="1" type="ORF">DPEC_G00202020</name>
</gene>